<dbReference type="AlphaFoldDB" id="A0A6N7WKW6"/>
<evidence type="ECO:0000256" key="4">
    <source>
        <dbReference type="ARBA" id="ARBA00023136"/>
    </source>
</evidence>
<feature type="domain" description="ABC transmembrane type-1" evidence="6">
    <location>
        <begin position="26"/>
        <end position="135"/>
    </location>
</feature>
<evidence type="ECO:0000256" key="5">
    <source>
        <dbReference type="SAM" id="Phobius"/>
    </source>
</evidence>
<reference evidence="7 8" key="1">
    <citation type="submission" date="2019-08" db="EMBL/GenBank/DDBJ databases">
        <title>In-depth cultivation of the pig gut microbiome towards novel bacterial diversity and tailored functional studies.</title>
        <authorList>
            <person name="Wylensek D."/>
            <person name="Hitch T.C.A."/>
            <person name="Clavel T."/>
        </authorList>
    </citation>
    <scope>NUCLEOTIDE SEQUENCE [LARGE SCALE GENOMIC DNA]</scope>
    <source>
        <strain evidence="7 8">WCA-389-WT-23B</strain>
    </source>
</reference>
<evidence type="ECO:0000256" key="2">
    <source>
        <dbReference type="ARBA" id="ARBA00022692"/>
    </source>
</evidence>
<dbReference type="GO" id="GO:0015421">
    <property type="term" value="F:ABC-type oligopeptide transporter activity"/>
    <property type="evidence" value="ECO:0007669"/>
    <property type="project" value="TreeGrafter"/>
</dbReference>
<dbReference type="PANTHER" id="PTHR43394">
    <property type="entry name" value="ATP-DEPENDENT PERMEASE MDL1, MITOCHONDRIAL"/>
    <property type="match status" value="1"/>
</dbReference>
<keyword evidence="4 5" id="KW-0472">Membrane</keyword>
<gene>
    <name evidence="7" type="ORF">FYJ45_17940</name>
</gene>
<evidence type="ECO:0000259" key="6">
    <source>
        <dbReference type="PROSITE" id="PS50929"/>
    </source>
</evidence>
<sequence>MPINSALSLMGLALSGISLFTTRTFTTISDSLTQLMTYGFTIIGILCIMLRLSLPLTCIAFISVWLIFLLTRTITKHTRKLFAQQQQILGKLNGQVEESISGLNMVKAFGREAEITEQFEESNARLCQVATKAQI</sequence>
<comment type="subcellular location">
    <subcellularLocation>
        <location evidence="1">Cell membrane</location>
        <topology evidence="1">Multi-pass membrane protein</topology>
    </subcellularLocation>
</comment>
<evidence type="ECO:0000313" key="8">
    <source>
        <dbReference type="Proteomes" id="UP000436047"/>
    </source>
</evidence>
<dbReference type="GO" id="GO:0005886">
    <property type="term" value="C:plasma membrane"/>
    <property type="evidence" value="ECO:0007669"/>
    <property type="project" value="UniProtKB-SubCell"/>
</dbReference>
<organism evidence="7 8">
    <name type="scientific">Eisenbergiella porci</name>
    <dbReference type="NCBI Taxonomy" id="2652274"/>
    <lineage>
        <taxon>Bacteria</taxon>
        <taxon>Bacillati</taxon>
        <taxon>Bacillota</taxon>
        <taxon>Clostridia</taxon>
        <taxon>Lachnospirales</taxon>
        <taxon>Lachnospiraceae</taxon>
        <taxon>Eisenbergiella</taxon>
    </lineage>
</organism>
<keyword evidence="7" id="KW-0547">Nucleotide-binding</keyword>
<keyword evidence="8" id="KW-1185">Reference proteome</keyword>
<dbReference type="SUPFAM" id="SSF90123">
    <property type="entry name" value="ABC transporter transmembrane region"/>
    <property type="match status" value="1"/>
</dbReference>
<proteinExistence type="predicted"/>
<dbReference type="Gene3D" id="1.20.1560.10">
    <property type="entry name" value="ABC transporter type 1, transmembrane domain"/>
    <property type="match status" value="1"/>
</dbReference>
<dbReference type="PROSITE" id="PS50929">
    <property type="entry name" value="ABC_TM1F"/>
    <property type="match status" value="1"/>
</dbReference>
<dbReference type="Pfam" id="PF00664">
    <property type="entry name" value="ABC_membrane"/>
    <property type="match status" value="1"/>
</dbReference>
<dbReference type="EMBL" id="VUMI01000031">
    <property type="protein sequence ID" value="MSS90088.1"/>
    <property type="molecule type" value="Genomic_DNA"/>
</dbReference>
<name>A0A6N7WKW6_9FIRM</name>
<comment type="caution">
    <text evidence="7">The sequence shown here is derived from an EMBL/GenBank/DDBJ whole genome shotgun (WGS) entry which is preliminary data.</text>
</comment>
<evidence type="ECO:0000313" key="7">
    <source>
        <dbReference type="EMBL" id="MSS90088.1"/>
    </source>
</evidence>
<evidence type="ECO:0000256" key="1">
    <source>
        <dbReference type="ARBA" id="ARBA00004651"/>
    </source>
</evidence>
<evidence type="ECO:0000256" key="3">
    <source>
        <dbReference type="ARBA" id="ARBA00022989"/>
    </source>
</evidence>
<dbReference type="InterPro" id="IPR036640">
    <property type="entry name" value="ABC1_TM_sf"/>
</dbReference>
<dbReference type="InterPro" id="IPR039421">
    <property type="entry name" value="Type_1_exporter"/>
</dbReference>
<dbReference type="InterPro" id="IPR011527">
    <property type="entry name" value="ABC1_TM_dom"/>
</dbReference>
<accession>A0A6N7WKW6</accession>
<keyword evidence="3 5" id="KW-1133">Transmembrane helix</keyword>
<protein>
    <submittedName>
        <fullName evidence="7">ABC transporter ATP-binding protein</fullName>
    </submittedName>
</protein>
<dbReference type="Proteomes" id="UP000436047">
    <property type="component" value="Unassembled WGS sequence"/>
</dbReference>
<keyword evidence="2 5" id="KW-0812">Transmembrane</keyword>
<feature type="transmembrane region" description="Helical" evidence="5">
    <location>
        <begin position="40"/>
        <end position="70"/>
    </location>
</feature>
<dbReference type="PANTHER" id="PTHR43394:SF1">
    <property type="entry name" value="ATP-BINDING CASSETTE SUB-FAMILY B MEMBER 10, MITOCHONDRIAL"/>
    <property type="match status" value="1"/>
</dbReference>
<dbReference type="GO" id="GO:0005524">
    <property type="term" value="F:ATP binding"/>
    <property type="evidence" value="ECO:0007669"/>
    <property type="project" value="UniProtKB-KW"/>
</dbReference>
<keyword evidence="7" id="KW-0067">ATP-binding</keyword>